<keyword evidence="4" id="KW-1185">Reference proteome</keyword>
<dbReference type="Pfam" id="PF04972">
    <property type="entry name" value="BON"/>
    <property type="match status" value="1"/>
</dbReference>
<dbReference type="Gene3D" id="3.30.1340.30">
    <property type="match status" value="1"/>
</dbReference>
<organism evidence="2 5">
    <name type="scientific">Hydrogenophaga crassostreae</name>
    <dbReference type="NCBI Taxonomy" id="1763535"/>
    <lineage>
        <taxon>Bacteria</taxon>
        <taxon>Pseudomonadati</taxon>
        <taxon>Pseudomonadota</taxon>
        <taxon>Betaproteobacteria</taxon>
        <taxon>Burkholderiales</taxon>
        <taxon>Comamonadaceae</taxon>
        <taxon>Hydrogenophaga</taxon>
    </lineage>
</organism>
<dbReference type="AlphaFoldDB" id="A0A167H9Q1"/>
<dbReference type="KEGG" id="hyl:LPB072_07340"/>
<feature type="domain" description="BON" evidence="1">
    <location>
        <begin position="35"/>
        <end position="103"/>
    </location>
</feature>
<evidence type="ECO:0000259" key="1">
    <source>
        <dbReference type="PROSITE" id="PS50914"/>
    </source>
</evidence>
<dbReference type="PROSITE" id="PS50914">
    <property type="entry name" value="BON"/>
    <property type="match status" value="1"/>
</dbReference>
<protein>
    <submittedName>
        <fullName evidence="2">Transporter</fullName>
    </submittedName>
</protein>
<gene>
    <name evidence="2" type="ORF">LPB072_07340</name>
    <name evidence="3" type="ORF">LPB72_16825</name>
</gene>
<dbReference type="InterPro" id="IPR051686">
    <property type="entry name" value="Lipoprotein_DolP"/>
</dbReference>
<dbReference type="SMART" id="SM00749">
    <property type="entry name" value="BON"/>
    <property type="match status" value="1"/>
</dbReference>
<dbReference type="PROSITE" id="PS51257">
    <property type="entry name" value="PROKAR_LIPOPROTEIN"/>
    <property type="match status" value="1"/>
</dbReference>
<name>A0A167H9Q1_9BURK</name>
<evidence type="ECO:0000313" key="2">
    <source>
        <dbReference type="EMBL" id="AOW12684.1"/>
    </source>
</evidence>
<dbReference type="EMBL" id="CP017476">
    <property type="protein sequence ID" value="AOW12684.1"/>
    <property type="molecule type" value="Genomic_DNA"/>
</dbReference>
<dbReference type="PANTHER" id="PTHR34606">
    <property type="entry name" value="BON DOMAIN-CONTAINING PROTEIN"/>
    <property type="match status" value="1"/>
</dbReference>
<dbReference type="Proteomes" id="UP000185657">
    <property type="component" value="Unassembled WGS sequence"/>
</dbReference>
<dbReference type="STRING" id="1763535.LPB072_07340"/>
<dbReference type="InterPro" id="IPR007055">
    <property type="entry name" value="BON_dom"/>
</dbReference>
<evidence type="ECO:0000313" key="3">
    <source>
        <dbReference type="EMBL" id="OAD40556.1"/>
    </source>
</evidence>
<accession>A0A167H9Q1</accession>
<dbReference type="EMBL" id="LVWD01000030">
    <property type="protein sequence ID" value="OAD40556.1"/>
    <property type="molecule type" value="Genomic_DNA"/>
</dbReference>
<dbReference type="PANTHER" id="PTHR34606:SF16">
    <property type="entry name" value="BON DOMAIN-CONTAINING PROTEIN"/>
    <property type="match status" value="1"/>
</dbReference>
<dbReference type="Proteomes" id="UP000185680">
    <property type="component" value="Chromosome"/>
</dbReference>
<sequence length="103" mass="10685">MFKNIAIASALAISALTITGCAVSRDQQSVGAYIDDATATTQVKARFADHPVVSAMAIKVETLNGVVQLSGFAKSPDERQIAETIARGASGVKDVINGIVVRP</sequence>
<dbReference type="InterPro" id="IPR014004">
    <property type="entry name" value="Transpt-assoc_nodulatn_dom_bac"/>
</dbReference>
<reference evidence="3 4" key="1">
    <citation type="submission" date="2016-02" db="EMBL/GenBank/DDBJ databases">
        <title>Draft genome sequence of Hydrogenophaga sp. LPB0072.</title>
        <authorList>
            <person name="Shin S.-K."/>
            <person name="Yi H."/>
        </authorList>
    </citation>
    <scope>NUCLEOTIDE SEQUENCE [LARGE SCALE GENOMIC DNA]</scope>
    <source>
        <strain evidence="3 4">LPB0072</strain>
    </source>
</reference>
<dbReference type="RefSeq" id="WP_066093363.1">
    <property type="nucleotide sequence ID" value="NZ_CP017476.1"/>
</dbReference>
<evidence type="ECO:0000313" key="5">
    <source>
        <dbReference type="Proteomes" id="UP000185680"/>
    </source>
</evidence>
<dbReference type="OrthoDB" id="7360581at2"/>
<reference evidence="2 5" key="2">
    <citation type="submission" date="2016-10" db="EMBL/GenBank/DDBJ databases">
        <title>Hydorgenophaga sp. LPB0072 isolated from gastropod.</title>
        <authorList>
            <person name="Kim E."/>
            <person name="Yi H."/>
        </authorList>
    </citation>
    <scope>NUCLEOTIDE SEQUENCE [LARGE SCALE GENOMIC DNA]</scope>
    <source>
        <strain evidence="2 5">LPB0072</strain>
    </source>
</reference>
<evidence type="ECO:0000313" key="4">
    <source>
        <dbReference type="Proteomes" id="UP000185657"/>
    </source>
</evidence>
<proteinExistence type="predicted"/>